<dbReference type="AlphaFoldDB" id="A0AA38F7A5"/>
<evidence type="ECO:0000313" key="1">
    <source>
        <dbReference type="EMBL" id="KAH9291461.1"/>
    </source>
</evidence>
<dbReference type="Proteomes" id="UP000824469">
    <property type="component" value="Unassembled WGS sequence"/>
</dbReference>
<reference evidence="1 2" key="1">
    <citation type="journal article" date="2021" name="Nat. Plants">
        <title>The Taxus genome provides insights into paclitaxel biosynthesis.</title>
        <authorList>
            <person name="Xiong X."/>
            <person name="Gou J."/>
            <person name="Liao Q."/>
            <person name="Li Y."/>
            <person name="Zhou Q."/>
            <person name="Bi G."/>
            <person name="Li C."/>
            <person name="Du R."/>
            <person name="Wang X."/>
            <person name="Sun T."/>
            <person name="Guo L."/>
            <person name="Liang H."/>
            <person name="Lu P."/>
            <person name="Wu Y."/>
            <person name="Zhang Z."/>
            <person name="Ro D.K."/>
            <person name="Shang Y."/>
            <person name="Huang S."/>
            <person name="Yan J."/>
        </authorList>
    </citation>
    <scope>NUCLEOTIDE SEQUENCE [LARGE SCALE GENOMIC DNA]</scope>
    <source>
        <strain evidence="1">Ta-2019</strain>
    </source>
</reference>
<sequence>TLNRDLNKANIEGRIKGISPAVNSDNVVHQHFVDETMMFGEAIVLEAIEFKQVVVDYEEAYDQLVNFGKSS</sequence>
<feature type="non-terminal residue" evidence="1">
    <location>
        <position position="1"/>
    </location>
</feature>
<proteinExistence type="predicted"/>
<accession>A0AA38F7A5</accession>
<evidence type="ECO:0000313" key="2">
    <source>
        <dbReference type="Proteomes" id="UP000824469"/>
    </source>
</evidence>
<gene>
    <name evidence="1" type="ORF">KI387_043350</name>
</gene>
<organism evidence="1 2">
    <name type="scientific">Taxus chinensis</name>
    <name type="common">Chinese yew</name>
    <name type="synonym">Taxus wallichiana var. chinensis</name>
    <dbReference type="NCBI Taxonomy" id="29808"/>
    <lineage>
        <taxon>Eukaryota</taxon>
        <taxon>Viridiplantae</taxon>
        <taxon>Streptophyta</taxon>
        <taxon>Embryophyta</taxon>
        <taxon>Tracheophyta</taxon>
        <taxon>Spermatophyta</taxon>
        <taxon>Pinopsida</taxon>
        <taxon>Pinidae</taxon>
        <taxon>Conifers II</taxon>
        <taxon>Cupressales</taxon>
        <taxon>Taxaceae</taxon>
        <taxon>Taxus</taxon>
    </lineage>
</organism>
<feature type="non-terminal residue" evidence="1">
    <location>
        <position position="71"/>
    </location>
</feature>
<dbReference type="EMBL" id="JAHRHJ020003591">
    <property type="protein sequence ID" value="KAH9291461.1"/>
    <property type="molecule type" value="Genomic_DNA"/>
</dbReference>
<protein>
    <submittedName>
        <fullName evidence="1">Uncharacterized protein</fullName>
    </submittedName>
</protein>
<name>A0AA38F7A5_TAXCH</name>
<comment type="caution">
    <text evidence="1">The sequence shown here is derived from an EMBL/GenBank/DDBJ whole genome shotgun (WGS) entry which is preliminary data.</text>
</comment>
<keyword evidence="2" id="KW-1185">Reference proteome</keyword>